<evidence type="ECO:0000259" key="1">
    <source>
        <dbReference type="Pfam" id="PF13466"/>
    </source>
</evidence>
<dbReference type="InterPro" id="IPR036513">
    <property type="entry name" value="STAS_dom_sf"/>
</dbReference>
<dbReference type="EMBL" id="JACYFU010000002">
    <property type="protein sequence ID" value="MBD8065815.1"/>
    <property type="molecule type" value="Genomic_DNA"/>
</dbReference>
<sequence length="109" mass="11481">MADERYHTLVLSADAGIRSAQNVLASLRETISHHDRIGIDTQTVTAADLTTVQSLLSARNKAAELDKSVVMLAPLGAALADVLQAAGFLAEGQAQASFWSPVSEPLPRA</sequence>
<comment type="caution">
    <text evidence="2">The sequence shown here is derived from an EMBL/GenBank/DDBJ whole genome shotgun (WGS) entry which is preliminary data.</text>
</comment>
<evidence type="ECO:0000313" key="3">
    <source>
        <dbReference type="Proteomes" id="UP000654108"/>
    </source>
</evidence>
<evidence type="ECO:0000313" key="2">
    <source>
        <dbReference type="EMBL" id="MBD8065815.1"/>
    </source>
</evidence>
<protein>
    <submittedName>
        <fullName evidence="2">STAS domain-containing protein</fullName>
    </submittedName>
</protein>
<organism evidence="2 3">
    <name type="scientific">Devosia oryzisoli</name>
    <dbReference type="NCBI Taxonomy" id="2774138"/>
    <lineage>
        <taxon>Bacteria</taxon>
        <taxon>Pseudomonadati</taxon>
        <taxon>Pseudomonadota</taxon>
        <taxon>Alphaproteobacteria</taxon>
        <taxon>Hyphomicrobiales</taxon>
        <taxon>Devosiaceae</taxon>
        <taxon>Devosia</taxon>
    </lineage>
</organism>
<dbReference type="Pfam" id="PF13466">
    <property type="entry name" value="STAS_2"/>
    <property type="match status" value="1"/>
</dbReference>
<dbReference type="Gene3D" id="3.30.750.24">
    <property type="entry name" value="STAS domain"/>
    <property type="match status" value="1"/>
</dbReference>
<dbReference type="SUPFAM" id="SSF52091">
    <property type="entry name" value="SpoIIaa-like"/>
    <property type="match status" value="1"/>
</dbReference>
<dbReference type="InterPro" id="IPR058548">
    <property type="entry name" value="MlaB-like_STAS"/>
</dbReference>
<dbReference type="AlphaFoldDB" id="A0A927FT66"/>
<reference evidence="2" key="1">
    <citation type="submission" date="2020-09" db="EMBL/GenBank/DDBJ databases">
        <title>Genome seq and assembly of Devosia sp.</title>
        <authorList>
            <person name="Chhetri G."/>
        </authorList>
    </citation>
    <scope>NUCLEOTIDE SEQUENCE</scope>
    <source>
        <strain evidence="2">PTR5</strain>
    </source>
</reference>
<name>A0A927FT66_9HYPH</name>
<feature type="domain" description="MlaB-like STAS" evidence="1">
    <location>
        <begin position="9"/>
        <end position="88"/>
    </location>
</feature>
<gene>
    <name evidence="2" type="ORF">IC608_10035</name>
</gene>
<accession>A0A927FT66</accession>
<keyword evidence="3" id="KW-1185">Reference proteome</keyword>
<proteinExistence type="predicted"/>
<dbReference type="RefSeq" id="WP_191774992.1">
    <property type="nucleotide sequence ID" value="NZ_JACYFU010000002.1"/>
</dbReference>
<dbReference type="Proteomes" id="UP000654108">
    <property type="component" value="Unassembled WGS sequence"/>
</dbReference>